<keyword evidence="4" id="KW-1185">Reference proteome</keyword>
<dbReference type="Pfam" id="PF14977">
    <property type="entry name" value="FAM194"/>
    <property type="match status" value="1"/>
</dbReference>
<accession>A0ABD1J3B6</accession>
<evidence type="ECO:0000313" key="3">
    <source>
        <dbReference type="EMBL" id="KAL2081667.1"/>
    </source>
</evidence>
<evidence type="ECO:0000259" key="2">
    <source>
        <dbReference type="Pfam" id="PF14977"/>
    </source>
</evidence>
<dbReference type="AlphaFoldDB" id="A0ABD1J3B6"/>
<comment type="caution">
    <text evidence="3">The sequence shown here is derived from an EMBL/GenBank/DDBJ whole genome shotgun (WGS) entry which is preliminary data.</text>
</comment>
<reference evidence="3 4" key="1">
    <citation type="submission" date="2024-09" db="EMBL/GenBank/DDBJ databases">
        <title>A chromosome-level genome assembly of Gray's grenadier anchovy, Coilia grayii.</title>
        <authorList>
            <person name="Fu Z."/>
        </authorList>
    </citation>
    <scope>NUCLEOTIDE SEQUENCE [LARGE SCALE GENOMIC DNA]</scope>
    <source>
        <strain evidence="3">G4</strain>
        <tissue evidence="3">Muscle</tissue>
    </source>
</reference>
<name>A0ABD1J3B6_9TELE</name>
<gene>
    <name evidence="3" type="ORF">ACEWY4_023520</name>
</gene>
<dbReference type="Proteomes" id="UP001591681">
    <property type="component" value="Unassembled WGS sequence"/>
</dbReference>
<dbReference type="PANTHER" id="PTHR23093">
    <property type="entry name" value="SIMILAR TO CHROMOSOME 3 OPEN READING FRAME 20"/>
    <property type="match status" value="1"/>
</dbReference>
<sequence>MSEKSEGENEEVSGTTKRSVESSPLELTVKNVQRLQKEWEGLDRLYGSSQSIEGYIKNTEHLLTGTSQRSRNGRHFIRLMMGLLPNNNSNNNCLSTSPECVDILGLDGTVITRMNQSTQTDWRWVSKRQNHISRYVCSQTEGHVPKHEKKLPLKHEEHKGPDTERVSMEIIRNNEEAVTGSRDSQVTPQAERLTGKFDKITTLTPSSDSSVTLRESEVPNFLCEYCQQVKKPQVTREKLKETAEPEKLFCCDIMWTMADLYLREEEEEEEEEEGEKATKHVNFAKINDEKPHSLAKTESQEIIEQRHFKYLTDCCLYALSLTSLILNIIGAKIIPKGTISYRLSNVLWNSQQESQLPEMEIITPPETLTLPDKDEGVRRKNILIRYHRNGKTFVLIFPDGTGHVFYPSGHVAVLISSAHPGHFIYVILQDAPLLPRIQAIFTSRGQATCYHPNGNVCVSLTPVGGIWCSETGALKRRWSWFDLSIHVHAPPFQPITMTLSPNISIRICTQQNICLTFTADINSVRFNMGTKLKMENKKGLMLPGPDILESYLEKKTLEILCLLQRLQGSMSLRRSDNGQIKSQYSLLAQSKRLSEWAKKEKSSKKTKVPQIFKQMKLFSCTGKGGF</sequence>
<dbReference type="PANTHER" id="PTHR23093:SF18">
    <property type="entry name" value="GLUTAMATE RICH 6"/>
    <property type="match status" value="1"/>
</dbReference>
<proteinExistence type="predicted"/>
<protein>
    <recommendedName>
        <fullName evidence="2">FAM194 C-terminal domain-containing protein</fullName>
    </recommendedName>
</protein>
<feature type="region of interest" description="Disordered" evidence="1">
    <location>
        <begin position="1"/>
        <end position="25"/>
    </location>
</feature>
<evidence type="ECO:0000256" key="1">
    <source>
        <dbReference type="SAM" id="MobiDB-lite"/>
    </source>
</evidence>
<feature type="domain" description="FAM194 C-terminal" evidence="2">
    <location>
        <begin position="383"/>
        <end position="576"/>
    </location>
</feature>
<dbReference type="EMBL" id="JBHFQA010000020">
    <property type="protein sequence ID" value="KAL2081667.1"/>
    <property type="molecule type" value="Genomic_DNA"/>
</dbReference>
<dbReference type="InterPro" id="IPR029281">
    <property type="entry name" value="FAM194_C"/>
</dbReference>
<evidence type="ECO:0000313" key="4">
    <source>
        <dbReference type="Proteomes" id="UP001591681"/>
    </source>
</evidence>
<organism evidence="3 4">
    <name type="scientific">Coilia grayii</name>
    <name type="common">Gray's grenadier anchovy</name>
    <dbReference type="NCBI Taxonomy" id="363190"/>
    <lineage>
        <taxon>Eukaryota</taxon>
        <taxon>Metazoa</taxon>
        <taxon>Chordata</taxon>
        <taxon>Craniata</taxon>
        <taxon>Vertebrata</taxon>
        <taxon>Euteleostomi</taxon>
        <taxon>Actinopterygii</taxon>
        <taxon>Neopterygii</taxon>
        <taxon>Teleostei</taxon>
        <taxon>Clupei</taxon>
        <taxon>Clupeiformes</taxon>
        <taxon>Clupeoidei</taxon>
        <taxon>Engraulidae</taxon>
        <taxon>Coilinae</taxon>
        <taxon>Coilia</taxon>
    </lineage>
</organism>